<feature type="transmembrane region" description="Helical" evidence="1">
    <location>
        <begin position="108"/>
        <end position="131"/>
    </location>
</feature>
<accession>A0A6J6BIE0</accession>
<dbReference type="AlphaFoldDB" id="A0A6J6BIE0"/>
<keyword evidence="1" id="KW-0812">Transmembrane</keyword>
<name>A0A6J6BIE0_9ZZZZ</name>
<evidence type="ECO:0000256" key="1">
    <source>
        <dbReference type="SAM" id="Phobius"/>
    </source>
</evidence>
<evidence type="ECO:0000313" key="2">
    <source>
        <dbReference type="EMBL" id="CAB4538514.1"/>
    </source>
</evidence>
<sequence length="620" mass="66192">MTDRSESEIVLNNQEFLQNPPRRHSVDWQWLATAVVAFVLIWTWVSAWRAGYRLIGDTAVVSLRAQDVFGPGSPVLGMPSAFSSWSTLADPAHPGPLVFWVLAPTARFLSAADGALLGTFLLAILSAIWIIRISNRRLGRLGAPAAAIAVLAATRLGSFTIWEPINPTMAVLPALGLCFATWSVLDGEDWTWPWLLAAASFTIQADLSYLPSSLCLLLVAAAGTGVRWKKAWSTTPEARHKIRSVIYWSLGVVAVLWVLPLGEAVANNGGNLLEGWKATRATVEVRGASAAGRTLMLMLAPAVLLSPLLVISWKRNLPSRRQLATTALVAAVGAAIGQAMVPVGNPASLVWVPMAVAAVFVFFATGVLAADIAAGTGPRRAFRLSFAVWTMLLALAFSTVHYLPHQNPFGSELFPAIEPLAEGVRDLPAGNYWFHPIGGPRGVALGLALTAELRSSGRELLVEEPLARYLGAGRLQHGARDGSIYVTIGSDSAPTAQARRIAQWQPDDIDQNAQRVLDSKVAAAARTAPPVWQPSASTFFVGSIIASGRGGNTDRLDQASTIAIGERALKGLDDPWKLPDAVIAQLVADGQLNLPTGFEDLQEQVTMSASSRSVSLWLGS</sequence>
<proteinExistence type="predicted"/>
<feature type="transmembrane region" description="Helical" evidence="1">
    <location>
        <begin position="290"/>
        <end position="311"/>
    </location>
</feature>
<feature type="transmembrane region" description="Helical" evidence="1">
    <location>
        <begin position="245"/>
        <end position="266"/>
    </location>
</feature>
<feature type="transmembrane region" description="Helical" evidence="1">
    <location>
        <begin position="28"/>
        <end position="47"/>
    </location>
</feature>
<gene>
    <name evidence="2" type="ORF">UFOPK1358_00886</name>
</gene>
<reference evidence="2" key="1">
    <citation type="submission" date="2020-05" db="EMBL/GenBank/DDBJ databases">
        <authorList>
            <person name="Chiriac C."/>
            <person name="Salcher M."/>
            <person name="Ghai R."/>
            <person name="Kavagutti S V."/>
        </authorList>
    </citation>
    <scope>NUCLEOTIDE SEQUENCE</scope>
</reference>
<keyword evidence="1" id="KW-0472">Membrane</keyword>
<protein>
    <submittedName>
        <fullName evidence="2">Unannotated protein</fullName>
    </submittedName>
</protein>
<feature type="transmembrane region" description="Helical" evidence="1">
    <location>
        <begin position="382"/>
        <end position="403"/>
    </location>
</feature>
<keyword evidence="1" id="KW-1133">Transmembrane helix</keyword>
<feature type="transmembrane region" description="Helical" evidence="1">
    <location>
        <begin position="143"/>
        <end position="162"/>
    </location>
</feature>
<dbReference type="EMBL" id="CAEZSF010000072">
    <property type="protein sequence ID" value="CAB4538514.1"/>
    <property type="molecule type" value="Genomic_DNA"/>
</dbReference>
<feature type="transmembrane region" description="Helical" evidence="1">
    <location>
        <begin position="349"/>
        <end position="370"/>
    </location>
</feature>
<organism evidence="2">
    <name type="scientific">freshwater metagenome</name>
    <dbReference type="NCBI Taxonomy" id="449393"/>
    <lineage>
        <taxon>unclassified sequences</taxon>
        <taxon>metagenomes</taxon>
        <taxon>ecological metagenomes</taxon>
    </lineage>
</organism>
<feature type="transmembrane region" description="Helical" evidence="1">
    <location>
        <begin position="194"/>
        <end position="224"/>
    </location>
</feature>
<feature type="transmembrane region" description="Helical" evidence="1">
    <location>
        <begin position="323"/>
        <end position="343"/>
    </location>
</feature>